<dbReference type="AlphaFoldDB" id="A0A1G9MGB4"/>
<gene>
    <name evidence="8" type="primary">tsf</name>
    <name evidence="12" type="ORF">SAMN05216244_0579</name>
</gene>
<dbReference type="InterPro" id="IPR009060">
    <property type="entry name" value="UBA-like_sf"/>
</dbReference>
<comment type="subcellular location">
    <subcellularLocation>
        <location evidence="1 8 10">Cytoplasm</location>
    </subcellularLocation>
</comment>
<evidence type="ECO:0000256" key="9">
    <source>
        <dbReference type="RuleBase" id="RU000642"/>
    </source>
</evidence>
<dbReference type="InterPro" id="IPR014039">
    <property type="entry name" value="Transl_elong_EFTs/EF1B_dimer"/>
</dbReference>
<dbReference type="Proteomes" id="UP000182347">
    <property type="component" value="Unassembled WGS sequence"/>
</dbReference>
<evidence type="ECO:0000256" key="10">
    <source>
        <dbReference type="RuleBase" id="RU000643"/>
    </source>
</evidence>
<dbReference type="CDD" id="cd14275">
    <property type="entry name" value="UBA_EF-Ts"/>
    <property type="match status" value="1"/>
</dbReference>
<dbReference type="SUPFAM" id="SSF54713">
    <property type="entry name" value="Elongation factor Ts (EF-Ts), dimerisation domain"/>
    <property type="match status" value="2"/>
</dbReference>
<dbReference type="Gene3D" id="1.10.286.20">
    <property type="match status" value="1"/>
</dbReference>
<keyword evidence="6 8" id="KW-0648">Protein biosynthesis</keyword>
<feature type="region of interest" description="Involved in Mg(2+) ion dislocation from EF-Tu" evidence="8">
    <location>
        <begin position="90"/>
        <end position="93"/>
    </location>
</feature>
<evidence type="ECO:0000259" key="11">
    <source>
        <dbReference type="Pfam" id="PF00889"/>
    </source>
</evidence>
<dbReference type="InterPro" id="IPR018101">
    <property type="entry name" value="Transl_elong_Ts_CS"/>
</dbReference>
<dbReference type="Gene3D" id="3.30.479.20">
    <property type="entry name" value="Elongation factor Ts, dimerisation domain"/>
    <property type="match status" value="2"/>
</dbReference>
<evidence type="ECO:0000313" key="13">
    <source>
        <dbReference type="Proteomes" id="UP000182347"/>
    </source>
</evidence>
<organism evidence="12 13">
    <name type="scientific">Sediminibacillus halophilus</name>
    <dbReference type="NCBI Taxonomy" id="482461"/>
    <lineage>
        <taxon>Bacteria</taxon>
        <taxon>Bacillati</taxon>
        <taxon>Bacillota</taxon>
        <taxon>Bacilli</taxon>
        <taxon>Bacillales</taxon>
        <taxon>Bacillaceae</taxon>
        <taxon>Sediminibacillus</taxon>
    </lineage>
</organism>
<dbReference type="NCBIfam" id="TIGR00116">
    <property type="entry name" value="tsf"/>
    <property type="match status" value="1"/>
</dbReference>
<comment type="similarity">
    <text evidence="2 8 9">Belongs to the EF-Ts family.</text>
</comment>
<dbReference type="Pfam" id="PF00889">
    <property type="entry name" value="EF_TS"/>
    <property type="match status" value="1"/>
</dbReference>
<dbReference type="PANTHER" id="PTHR11741">
    <property type="entry name" value="ELONGATION FACTOR TS"/>
    <property type="match status" value="1"/>
</dbReference>
<keyword evidence="5 8" id="KW-0251">Elongation factor</keyword>
<evidence type="ECO:0000256" key="4">
    <source>
        <dbReference type="ARBA" id="ARBA00022490"/>
    </source>
</evidence>
<dbReference type="PANTHER" id="PTHR11741:SF0">
    <property type="entry name" value="ELONGATION FACTOR TS, MITOCHONDRIAL"/>
    <property type="match status" value="1"/>
</dbReference>
<evidence type="ECO:0000256" key="1">
    <source>
        <dbReference type="ARBA" id="ARBA00004496"/>
    </source>
</evidence>
<dbReference type="InterPro" id="IPR001816">
    <property type="entry name" value="Transl_elong_EFTs/EF1B"/>
</dbReference>
<sequence>MFLVYHKEEFLMAVTAKMVKELREKTGAGMMDCKKALQETDGDLDKAVDYLREKGISKAAKKADRIAAEGSAHIEVQGNQAVILEMNCETDFVTKNDQFKNLLSELAKHLLEQKPASVEEALEQKLHGEGESVQEFINSNIAKIGEKLSLRRFTVAEKTDNDAFGAYLHMGGSIGVLVVAEGTTDEAVAKDVAMHIAAVNPRYVSRDEVSAEEVEKEREVLKTQALNEGKPEHIVEKMVEGRLGKFFEEICLLEQSFVKDPDQKVKKYVEDKGASVKGFIRYQVGEGMEKREDNFAEEVMSQVKK</sequence>
<dbReference type="PROSITE" id="PS01126">
    <property type="entry name" value="EF_TS_1"/>
    <property type="match status" value="1"/>
</dbReference>
<dbReference type="STRING" id="482461.SAMN05216244_0579"/>
<evidence type="ECO:0000256" key="7">
    <source>
        <dbReference type="ARBA" id="ARBA00025453"/>
    </source>
</evidence>
<dbReference type="InterPro" id="IPR036402">
    <property type="entry name" value="EF-Ts_dimer_sf"/>
</dbReference>
<evidence type="ECO:0000256" key="5">
    <source>
        <dbReference type="ARBA" id="ARBA00022768"/>
    </source>
</evidence>
<dbReference type="FunFam" id="1.10.8.10:FF:000001">
    <property type="entry name" value="Elongation factor Ts"/>
    <property type="match status" value="1"/>
</dbReference>
<keyword evidence="4 8" id="KW-0963">Cytoplasm</keyword>
<feature type="domain" description="Translation elongation factor EFTs/EF1B dimerisation" evidence="11">
    <location>
        <begin position="81"/>
        <end position="286"/>
    </location>
</feature>
<keyword evidence="13" id="KW-1185">Reference proteome</keyword>
<dbReference type="HAMAP" id="MF_00050">
    <property type="entry name" value="EF_Ts"/>
    <property type="match status" value="1"/>
</dbReference>
<proteinExistence type="inferred from homology"/>
<name>A0A1G9MGB4_9BACI</name>
<dbReference type="EMBL" id="FNHF01000001">
    <property type="protein sequence ID" value="SDL73308.1"/>
    <property type="molecule type" value="Genomic_DNA"/>
</dbReference>
<accession>A0A1G9MGB4</accession>
<dbReference type="GO" id="GO:0005737">
    <property type="term" value="C:cytoplasm"/>
    <property type="evidence" value="ECO:0007669"/>
    <property type="project" value="UniProtKB-SubCell"/>
</dbReference>
<dbReference type="Gene3D" id="1.10.8.10">
    <property type="entry name" value="DNA helicase RuvA subunit, C-terminal domain"/>
    <property type="match status" value="1"/>
</dbReference>
<reference evidence="13" key="1">
    <citation type="submission" date="2016-10" db="EMBL/GenBank/DDBJ databases">
        <authorList>
            <person name="Varghese N."/>
            <person name="Submissions S."/>
        </authorList>
    </citation>
    <scope>NUCLEOTIDE SEQUENCE [LARGE SCALE GENOMIC DNA]</scope>
    <source>
        <strain evidence="13">CGMCC 1.6199</strain>
    </source>
</reference>
<comment type="function">
    <text evidence="7 8 9">Associates with the EF-Tu.GDP complex and induces the exchange of GDP to GTP. It remains bound to the aminoacyl-tRNA.EF-Tu.GTP complex up to the GTP hydrolysis stage on the ribosome.</text>
</comment>
<dbReference type="PROSITE" id="PS01127">
    <property type="entry name" value="EF_TS_2"/>
    <property type="match status" value="1"/>
</dbReference>
<protein>
    <recommendedName>
        <fullName evidence="3 8">Elongation factor Ts</fullName>
        <shortName evidence="8">EF-Ts</shortName>
    </recommendedName>
</protein>
<dbReference type="FunFam" id="1.10.286.20:FF:000003">
    <property type="entry name" value="Elongation factor Ts"/>
    <property type="match status" value="1"/>
</dbReference>
<evidence type="ECO:0000256" key="2">
    <source>
        <dbReference type="ARBA" id="ARBA00005532"/>
    </source>
</evidence>
<evidence type="ECO:0000256" key="3">
    <source>
        <dbReference type="ARBA" id="ARBA00016956"/>
    </source>
</evidence>
<dbReference type="GO" id="GO:0003746">
    <property type="term" value="F:translation elongation factor activity"/>
    <property type="evidence" value="ECO:0007669"/>
    <property type="project" value="UniProtKB-UniRule"/>
</dbReference>
<evidence type="ECO:0000256" key="8">
    <source>
        <dbReference type="HAMAP-Rule" id="MF_00050"/>
    </source>
</evidence>
<evidence type="ECO:0000313" key="12">
    <source>
        <dbReference type="EMBL" id="SDL73308.1"/>
    </source>
</evidence>
<evidence type="ECO:0000256" key="6">
    <source>
        <dbReference type="ARBA" id="ARBA00022917"/>
    </source>
</evidence>
<dbReference type="SUPFAM" id="SSF46934">
    <property type="entry name" value="UBA-like"/>
    <property type="match status" value="1"/>
</dbReference>